<evidence type="ECO:0000313" key="2">
    <source>
        <dbReference type="EMBL" id="CAL1393319.1"/>
    </source>
</evidence>
<accession>A0AAV2F582</accession>
<proteinExistence type="predicted"/>
<feature type="region of interest" description="Disordered" evidence="1">
    <location>
        <begin position="267"/>
        <end position="290"/>
    </location>
</feature>
<feature type="compositionally biased region" description="Basic and acidic residues" evidence="1">
    <location>
        <begin position="277"/>
        <end position="290"/>
    </location>
</feature>
<keyword evidence="3" id="KW-1185">Reference proteome</keyword>
<sequence length="290" mass="32904">MPNFCSPEVIHLHRSSTAAFNGAFKEPHLRTSLSPPTVHINQSIYLTWQPQQGQKKDIQGINGRIYRYEEAIYPTTSKGNERKVRGVLTQQKQLIPPPKPPEVQPINTIRRRGKGAESTGGYKEGKSDEKKGIEGVQNQIHFAGETHKKGEEQPPDTDLWKGHTTIIYINSAPARPRQSRRRSKCKEGTRKIQATLQQPRDLKADYGRINVSTDRSHKWQLRGNLTGANREGNNKGGGGRVVTFNAEWKRRVSDQEGSLAYKKDEVEGGLHPAYHHHNTDQRAHKEYQKK</sequence>
<feature type="region of interest" description="Disordered" evidence="1">
    <location>
        <begin position="93"/>
        <end position="134"/>
    </location>
</feature>
<evidence type="ECO:0000256" key="1">
    <source>
        <dbReference type="SAM" id="MobiDB-lite"/>
    </source>
</evidence>
<dbReference type="AlphaFoldDB" id="A0AAV2F582"/>
<protein>
    <submittedName>
        <fullName evidence="2">Uncharacterized protein</fullName>
    </submittedName>
</protein>
<reference evidence="2 3" key="1">
    <citation type="submission" date="2024-04" db="EMBL/GenBank/DDBJ databases">
        <authorList>
            <person name="Fracassetti M."/>
        </authorList>
    </citation>
    <scope>NUCLEOTIDE SEQUENCE [LARGE SCALE GENOMIC DNA]</scope>
</reference>
<feature type="compositionally biased region" description="Basic and acidic residues" evidence="1">
    <location>
        <begin position="123"/>
        <end position="133"/>
    </location>
</feature>
<dbReference type="EMBL" id="OZ034819">
    <property type="protein sequence ID" value="CAL1393319.1"/>
    <property type="molecule type" value="Genomic_DNA"/>
</dbReference>
<feature type="region of interest" description="Disordered" evidence="1">
    <location>
        <begin position="170"/>
        <end position="190"/>
    </location>
</feature>
<organism evidence="2 3">
    <name type="scientific">Linum trigynum</name>
    <dbReference type="NCBI Taxonomy" id="586398"/>
    <lineage>
        <taxon>Eukaryota</taxon>
        <taxon>Viridiplantae</taxon>
        <taxon>Streptophyta</taxon>
        <taxon>Embryophyta</taxon>
        <taxon>Tracheophyta</taxon>
        <taxon>Spermatophyta</taxon>
        <taxon>Magnoliopsida</taxon>
        <taxon>eudicotyledons</taxon>
        <taxon>Gunneridae</taxon>
        <taxon>Pentapetalae</taxon>
        <taxon>rosids</taxon>
        <taxon>fabids</taxon>
        <taxon>Malpighiales</taxon>
        <taxon>Linaceae</taxon>
        <taxon>Linum</taxon>
    </lineage>
</organism>
<name>A0AAV2F582_9ROSI</name>
<evidence type="ECO:0000313" key="3">
    <source>
        <dbReference type="Proteomes" id="UP001497516"/>
    </source>
</evidence>
<gene>
    <name evidence="2" type="ORF">LTRI10_LOCUS33904</name>
</gene>
<dbReference type="Proteomes" id="UP001497516">
    <property type="component" value="Chromosome 6"/>
</dbReference>